<sequence length="93" mass="9314">MHTGSPIPNSLLGYISSSDTTDCGAVGGAGGGGTVGASACALSWTSKSSMFIAPPTAQTPKRVSAGWQHSRYSSMVSDTRSSATAKETAETVS</sequence>
<evidence type="ECO:0000256" key="1">
    <source>
        <dbReference type="SAM" id="MobiDB-lite"/>
    </source>
</evidence>
<feature type="compositionally biased region" description="Polar residues" evidence="1">
    <location>
        <begin position="70"/>
        <end position="93"/>
    </location>
</feature>
<dbReference type="EMBL" id="LGRX02010688">
    <property type="protein sequence ID" value="KAK3269894.1"/>
    <property type="molecule type" value="Genomic_DNA"/>
</dbReference>
<gene>
    <name evidence="2" type="ORF">CYMTET_21682</name>
</gene>
<keyword evidence="3" id="KW-1185">Reference proteome</keyword>
<dbReference type="Proteomes" id="UP001190700">
    <property type="component" value="Unassembled WGS sequence"/>
</dbReference>
<accession>A0AAE0G1I8</accession>
<dbReference type="AlphaFoldDB" id="A0AAE0G1I8"/>
<feature type="region of interest" description="Disordered" evidence="1">
    <location>
        <begin position="57"/>
        <end position="93"/>
    </location>
</feature>
<proteinExistence type="predicted"/>
<organism evidence="2 3">
    <name type="scientific">Cymbomonas tetramitiformis</name>
    <dbReference type="NCBI Taxonomy" id="36881"/>
    <lineage>
        <taxon>Eukaryota</taxon>
        <taxon>Viridiplantae</taxon>
        <taxon>Chlorophyta</taxon>
        <taxon>Pyramimonadophyceae</taxon>
        <taxon>Pyramimonadales</taxon>
        <taxon>Pyramimonadaceae</taxon>
        <taxon>Cymbomonas</taxon>
    </lineage>
</organism>
<comment type="caution">
    <text evidence="2">The sequence shown here is derived from an EMBL/GenBank/DDBJ whole genome shotgun (WGS) entry which is preliminary data.</text>
</comment>
<evidence type="ECO:0000313" key="3">
    <source>
        <dbReference type="Proteomes" id="UP001190700"/>
    </source>
</evidence>
<reference evidence="2 3" key="1">
    <citation type="journal article" date="2015" name="Genome Biol. Evol.">
        <title>Comparative Genomics of a Bacterivorous Green Alga Reveals Evolutionary Causalities and Consequences of Phago-Mixotrophic Mode of Nutrition.</title>
        <authorList>
            <person name="Burns J.A."/>
            <person name="Paasch A."/>
            <person name="Narechania A."/>
            <person name="Kim E."/>
        </authorList>
    </citation>
    <scope>NUCLEOTIDE SEQUENCE [LARGE SCALE GENOMIC DNA]</scope>
    <source>
        <strain evidence="2 3">PLY_AMNH</strain>
    </source>
</reference>
<protein>
    <submittedName>
        <fullName evidence="2">Uncharacterized protein</fullName>
    </submittedName>
</protein>
<evidence type="ECO:0000313" key="2">
    <source>
        <dbReference type="EMBL" id="KAK3269894.1"/>
    </source>
</evidence>
<name>A0AAE0G1I8_9CHLO</name>